<comment type="caution">
    <text evidence="2">The sequence shown here is derived from an EMBL/GenBank/DDBJ whole genome shotgun (WGS) entry which is preliminary data.</text>
</comment>
<dbReference type="EMBL" id="QJKJ01007976">
    <property type="protein sequence ID" value="RDX81242.1"/>
    <property type="molecule type" value="Genomic_DNA"/>
</dbReference>
<reference evidence="2" key="1">
    <citation type="submission" date="2018-05" db="EMBL/GenBank/DDBJ databases">
        <title>Draft genome of Mucuna pruriens seed.</title>
        <authorList>
            <person name="Nnadi N.E."/>
            <person name="Vos R."/>
            <person name="Hasami M.H."/>
            <person name="Devisetty U.K."/>
            <person name="Aguiy J.C."/>
        </authorList>
    </citation>
    <scope>NUCLEOTIDE SEQUENCE [LARGE SCALE GENOMIC DNA]</scope>
    <source>
        <strain evidence="2">JCA_2017</strain>
    </source>
</reference>
<dbReference type="STRING" id="157652.A0A371FSI4"/>
<feature type="domain" description="DUF4371" evidence="1">
    <location>
        <begin position="140"/>
        <end position="251"/>
    </location>
</feature>
<organism evidence="2 3">
    <name type="scientific">Mucuna pruriens</name>
    <name type="common">Velvet bean</name>
    <name type="synonym">Dolichos pruriens</name>
    <dbReference type="NCBI Taxonomy" id="157652"/>
    <lineage>
        <taxon>Eukaryota</taxon>
        <taxon>Viridiplantae</taxon>
        <taxon>Streptophyta</taxon>
        <taxon>Embryophyta</taxon>
        <taxon>Tracheophyta</taxon>
        <taxon>Spermatophyta</taxon>
        <taxon>Magnoliopsida</taxon>
        <taxon>eudicotyledons</taxon>
        <taxon>Gunneridae</taxon>
        <taxon>Pentapetalae</taxon>
        <taxon>rosids</taxon>
        <taxon>fabids</taxon>
        <taxon>Fabales</taxon>
        <taxon>Fabaceae</taxon>
        <taxon>Papilionoideae</taxon>
        <taxon>50 kb inversion clade</taxon>
        <taxon>NPAAA clade</taxon>
        <taxon>indigoferoid/millettioid clade</taxon>
        <taxon>Phaseoleae</taxon>
        <taxon>Mucuna</taxon>
    </lineage>
</organism>
<dbReference type="Pfam" id="PF14291">
    <property type="entry name" value="DUF4371"/>
    <property type="match status" value="1"/>
</dbReference>
<dbReference type="PANTHER" id="PTHR45749">
    <property type="match status" value="1"/>
</dbReference>
<gene>
    <name evidence="2" type="primary">ZMYM1</name>
    <name evidence="2" type="ORF">CR513_38113</name>
</gene>
<accession>A0A371FSI4</accession>
<protein>
    <submittedName>
        <fullName evidence="2">Zinc finger MYM-type protein 1</fullName>
    </submittedName>
</protein>
<name>A0A371FSI4_MUCPR</name>
<evidence type="ECO:0000259" key="1">
    <source>
        <dbReference type="Pfam" id="PF14291"/>
    </source>
</evidence>
<dbReference type="InterPro" id="IPR025398">
    <property type="entry name" value="DUF4371"/>
</dbReference>
<evidence type="ECO:0000313" key="3">
    <source>
        <dbReference type="Proteomes" id="UP000257109"/>
    </source>
</evidence>
<keyword evidence="3" id="KW-1185">Reference proteome</keyword>
<proteinExistence type="predicted"/>
<feature type="non-terminal residue" evidence="2">
    <location>
        <position position="1"/>
    </location>
</feature>
<evidence type="ECO:0000313" key="2">
    <source>
        <dbReference type="EMBL" id="RDX81242.1"/>
    </source>
</evidence>
<dbReference type="Proteomes" id="UP000257109">
    <property type="component" value="Unassembled WGS sequence"/>
</dbReference>
<dbReference type="AlphaFoldDB" id="A0A371FSI4"/>
<dbReference type="OrthoDB" id="1417299at2759"/>
<sequence>MERYFIRKSSLEQLSSPQARDECISSTLDPSMENILEFDFEKLLDDPSLRLKFSNYHPIDRDEIRRYYLQKSLCQLKEINFSQRKFGDTFHMFILGWYLKYGGWLEYSQKKDATYCLCCYLLKSHVGEHKGSGGCIYNKSFFANHNEAIHEVLKNAPRNVKLIAPTIQEDVFRVVASETTIAILMSLEIIMEQMVVVLHYVNKKAQVIEHFLSLIHVSNSNTLSLKLALDLSRLHGQGYGEASNMQCEFSGFKSLISIENCLTYYIHYFAHQLQLALITIAKTHVEVALFFNLVVNLSNVVGMSCNHQDILRDISFFSSMIDVLEIVEEYDISLEQKDKACALLNLMQSFEFIFYLTLDEKYFRDYS</sequence>
<dbReference type="PANTHER" id="PTHR45749:SF36">
    <property type="entry name" value="ZINC FINGER MYM-TYPE PROTEIN 1-LIKE"/>
    <property type="match status" value="1"/>
</dbReference>